<dbReference type="GO" id="GO:0016407">
    <property type="term" value="F:acetyltransferase activity"/>
    <property type="evidence" value="ECO:0007669"/>
    <property type="project" value="InterPro"/>
</dbReference>
<evidence type="ECO:0000256" key="1">
    <source>
        <dbReference type="ARBA" id="ARBA00007274"/>
    </source>
</evidence>
<dbReference type="Gene3D" id="2.160.10.10">
    <property type="entry name" value="Hexapeptide repeat proteins"/>
    <property type="match status" value="1"/>
</dbReference>
<accession>A0A5M3ZD11</accession>
<dbReference type="InterPro" id="IPR011004">
    <property type="entry name" value="Trimer_LpxA-like_sf"/>
</dbReference>
<reference evidence="3 4" key="1">
    <citation type="submission" date="2020-01" db="EMBL/GenBank/DDBJ databases">
        <title>Aspergillus terreus IFO 6365 whole genome shotgun sequence.</title>
        <authorList>
            <person name="Kanamasa S."/>
            <person name="Takahashi H."/>
        </authorList>
    </citation>
    <scope>NUCLEOTIDE SEQUENCE [LARGE SCALE GENOMIC DNA]</scope>
    <source>
        <strain evidence="3 4">IFO 6365</strain>
    </source>
</reference>
<protein>
    <submittedName>
        <fullName evidence="3">Acetyltransferase, CysE/LacA/LpxA/NodL family</fullName>
    </submittedName>
</protein>
<dbReference type="InterPro" id="IPR001451">
    <property type="entry name" value="Hexapep"/>
</dbReference>
<evidence type="ECO:0000313" key="4">
    <source>
        <dbReference type="Proteomes" id="UP000452235"/>
    </source>
</evidence>
<dbReference type="AlphaFoldDB" id="A0A5M3ZD11"/>
<keyword evidence="2 3" id="KW-0808">Transferase</keyword>
<evidence type="ECO:0000313" key="3">
    <source>
        <dbReference type="EMBL" id="GFF20840.1"/>
    </source>
</evidence>
<proteinExistence type="inferred from homology"/>
<dbReference type="Pfam" id="PF12464">
    <property type="entry name" value="Mac"/>
    <property type="match status" value="1"/>
</dbReference>
<name>A0A5M3ZD11_ASPTE</name>
<dbReference type="SMART" id="SM01266">
    <property type="entry name" value="Mac"/>
    <property type="match status" value="1"/>
</dbReference>
<gene>
    <name evidence="3" type="ORF">ATEIFO6365_0013017400</name>
</gene>
<dbReference type="CDD" id="cd03357">
    <property type="entry name" value="LbH_MAT_GAT"/>
    <property type="match status" value="1"/>
</dbReference>
<dbReference type="GO" id="GO:0008374">
    <property type="term" value="F:O-acyltransferase activity"/>
    <property type="evidence" value="ECO:0007669"/>
    <property type="project" value="TreeGrafter"/>
</dbReference>
<dbReference type="SUPFAM" id="SSF51161">
    <property type="entry name" value="Trimeric LpxA-like enzymes"/>
    <property type="match status" value="1"/>
</dbReference>
<dbReference type="InterPro" id="IPR024688">
    <property type="entry name" value="Mac_dom"/>
</dbReference>
<dbReference type="PANTHER" id="PTHR23416">
    <property type="entry name" value="SIALIC ACID SYNTHASE-RELATED"/>
    <property type="match status" value="1"/>
</dbReference>
<organism evidence="3 4">
    <name type="scientific">Aspergillus terreus</name>
    <dbReference type="NCBI Taxonomy" id="33178"/>
    <lineage>
        <taxon>Eukaryota</taxon>
        <taxon>Fungi</taxon>
        <taxon>Dikarya</taxon>
        <taxon>Ascomycota</taxon>
        <taxon>Pezizomycotina</taxon>
        <taxon>Eurotiomycetes</taxon>
        <taxon>Eurotiomycetidae</taxon>
        <taxon>Eurotiales</taxon>
        <taxon>Aspergillaceae</taxon>
        <taxon>Aspergillus</taxon>
        <taxon>Aspergillus subgen. Circumdati</taxon>
    </lineage>
</organism>
<dbReference type="OrthoDB" id="25818at2759"/>
<dbReference type="PROSITE" id="PS00101">
    <property type="entry name" value="HEXAPEP_TRANSFERASES"/>
    <property type="match status" value="1"/>
</dbReference>
<dbReference type="PANTHER" id="PTHR23416:SF54">
    <property type="entry name" value="ACETYLTRANSFERASE, CYSE_LACA_LPXA_NODL FAMILY (AFU_ORTHOLOGUE AFUA_2G08430)-RELATED"/>
    <property type="match status" value="1"/>
</dbReference>
<dbReference type="InterPro" id="IPR051159">
    <property type="entry name" value="Hexapeptide_acetyltransf"/>
</dbReference>
<dbReference type="VEuPathDB" id="FungiDB:ATEG_09680"/>
<dbReference type="InterPro" id="IPR018357">
    <property type="entry name" value="Hexapep_transf_CS"/>
</dbReference>
<comment type="caution">
    <text evidence="3">The sequence shown here is derived from an EMBL/GenBank/DDBJ whole genome shotgun (WGS) entry which is preliminary data.</text>
</comment>
<dbReference type="EMBL" id="BLJY01000013">
    <property type="protein sequence ID" value="GFF20840.1"/>
    <property type="molecule type" value="Genomic_DNA"/>
</dbReference>
<dbReference type="Pfam" id="PF00132">
    <property type="entry name" value="Hexapep"/>
    <property type="match status" value="1"/>
</dbReference>
<dbReference type="Proteomes" id="UP000452235">
    <property type="component" value="Unassembled WGS sequence"/>
</dbReference>
<sequence>MDLSEAGLQLNRERMSRGELYYAFTPDLIAARARCVRACRRFNAAEDVSRRRLVELWKDIIQDTTPLPPPKDDPAEDEAQLRREPWVDGPIRMDYGYNVRVGEGTYINSNCVIIDTCKVNIGARVLFGPNVHLYSGTHPVDPHIRNGFEGPETGKEINIGDDCWIAGNVTILPGVTVGNGSTVGAGSVVTKDVPPYHVVAGNPAKIIRKIETSTSS</sequence>
<comment type="similarity">
    <text evidence="1">Belongs to the transferase hexapeptide repeat family.</text>
</comment>
<evidence type="ECO:0000256" key="2">
    <source>
        <dbReference type="ARBA" id="ARBA00022679"/>
    </source>
</evidence>
<keyword evidence="4" id="KW-1185">Reference proteome</keyword>